<dbReference type="InterPro" id="IPR001173">
    <property type="entry name" value="Glyco_trans_2-like"/>
</dbReference>
<dbReference type="Pfam" id="PF00535">
    <property type="entry name" value="Glycos_transf_2"/>
    <property type="match status" value="1"/>
</dbReference>
<name>A0A2S6NAP5_9HYPH</name>
<evidence type="ECO:0000313" key="3">
    <source>
        <dbReference type="Proteomes" id="UP000239089"/>
    </source>
</evidence>
<evidence type="ECO:0000313" key="2">
    <source>
        <dbReference type="EMBL" id="PPQ31664.1"/>
    </source>
</evidence>
<dbReference type="RefSeq" id="WP_104507410.1">
    <property type="nucleotide sequence ID" value="NZ_JACIGC010000024.1"/>
</dbReference>
<organism evidence="2 3">
    <name type="scientific">Rhodoblastus sphagnicola</name>
    <dbReference type="NCBI Taxonomy" id="333368"/>
    <lineage>
        <taxon>Bacteria</taxon>
        <taxon>Pseudomonadati</taxon>
        <taxon>Pseudomonadota</taxon>
        <taxon>Alphaproteobacteria</taxon>
        <taxon>Hyphomicrobiales</taxon>
        <taxon>Rhodoblastaceae</taxon>
        <taxon>Rhodoblastus</taxon>
    </lineage>
</organism>
<reference evidence="2 3" key="1">
    <citation type="journal article" date="2018" name="Arch. Microbiol.">
        <title>New insights into the metabolic potential of the phototrophic purple bacterium Rhodopila globiformis DSM 161(T) from its draft genome sequence and evidence for a vanadium-dependent nitrogenase.</title>
        <authorList>
            <person name="Imhoff J.F."/>
            <person name="Rahn T."/>
            <person name="Kunzel S."/>
            <person name="Neulinger S.C."/>
        </authorList>
    </citation>
    <scope>NUCLEOTIDE SEQUENCE [LARGE SCALE GENOMIC DNA]</scope>
    <source>
        <strain evidence="2 3">DSM 16996</strain>
    </source>
</reference>
<dbReference type="PANTHER" id="PTHR22916:SF3">
    <property type="entry name" value="UDP-GLCNAC:BETAGAL BETA-1,3-N-ACETYLGLUCOSAMINYLTRANSFERASE-LIKE PROTEIN 1"/>
    <property type="match status" value="1"/>
</dbReference>
<dbReference type="AlphaFoldDB" id="A0A2S6NAP5"/>
<accession>A0A2S6NAP5</accession>
<dbReference type="InterPro" id="IPR029044">
    <property type="entry name" value="Nucleotide-diphossugar_trans"/>
</dbReference>
<dbReference type="SUPFAM" id="SSF53448">
    <property type="entry name" value="Nucleotide-diphospho-sugar transferases"/>
    <property type="match status" value="1"/>
</dbReference>
<sequence length="343" mass="38236">MIETKRPESPTQKPLVSILMLAYRHEAYIAQAIEGVLAQSCDFPIELIIAEDCSPDATRAIAEIYQCRHPEVIRIVTGDENIGVMRNFYRALAQCRGAYVAFCEGDDYWCNPTKLAKQIAMMEVDAGLGMTHGNYVTARPSQTGWVVGGRGAHDGRGSDELSGDMFSLSLRELAPRTCTMVVRRVVLDDLGDSVLGNPDYVAGDLPITVFCAANWRIGYLDEVVAVYRLSPNSATRNSFQSKLRFFEGLVKIRDDIEATFGHRADFDRSSAAWVHDTHAQIAFRANDPAAFAQAMRRLREIDPRSAGRFGLRLRQVLLAHQRLTLASNKLIDFARSVQTTFRS</sequence>
<dbReference type="OrthoDB" id="9771846at2"/>
<dbReference type="Proteomes" id="UP000239089">
    <property type="component" value="Unassembled WGS sequence"/>
</dbReference>
<dbReference type="EMBL" id="NHSJ01000053">
    <property type="protein sequence ID" value="PPQ31664.1"/>
    <property type="molecule type" value="Genomic_DNA"/>
</dbReference>
<dbReference type="PANTHER" id="PTHR22916">
    <property type="entry name" value="GLYCOSYLTRANSFERASE"/>
    <property type="match status" value="1"/>
</dbReference>
<keyword evidence="3" id="KW-1185">Reference proteome</keyword>
<dbReference type="Gene3D" id="3.90.550.10">
    <property type="entry name" value="Spore Coat Polysaccharide Biosynthesis Protein SpsA, Chain A"/>
    <property type="match status" value="1"/>
</dbReference>
<gene>
    <name evidence="2" type="ORF">CCR94_08300</name>
</gene>
<dbReference type="GO" id="GO:0016758">
    <property type="term" value="F:hexosyltransferase activity"/>
    <property type="evidence" value="ECO:0007669"/>
    <property type="project" value="UniProtKB-ARBA"/>
</dbReference>
<evidence type="ECO:0000259" key="1">
    <source>
        <dbReference type="Pfam" id="PF00535"/>
    </source>
</evidence>
<feature type="domain" description="Glycosyltransferase 2-like" evidence="1">
    <location>
        <begin position="17"/>
        <end position="124"/>
    </location>
</feature>
<protein>
    <recommendedName>
        <fullName evidence="1">Glycosyltransferase 2-like domain-containing protein</fullName>
    </recommendedName>
</protein>
<proteinExistence type="predicted"/>
<comment type="caution">
    <text evidence="2">The sequence shown here is derived from an EMBL/GenBank/DDBJ whole genome shotgun (WGS) entry which is preliminary data.</text>
</comment>